<sequence length="44" mass="4971">MPRGQGEGEDDQEHETPSYLLETEDVFGDERMVAPPVIGERPEQ</sequence>
<reference evidence="3" key="1">
    <citation type="journal article" date="2019" name="Int. J. Syst. Evol. Microbiol.">
        <title>The Global Catalogue of Microorganisms (GCM) 10K type strain sequencing project: providing services to taxonomists for standard genome sequencing and annotation.</title>
        <authorList>
            <consortium name="The Broad Institute Genomics Platform"/>
            <consortium name="The Broad Institute Genome Sequencing Center for Infectious Disease"/>
            <person name="Wu L."/>
            <person name="Ma J."/>
        </authorList>
    </citation>
    <scope>NUCLEOTIDE SEQUENCE [LARGE SCALE GENOMIC DNA]</scope>
    <source>
        <strain evidence="3">JCM 31486</strain>
    </source>
</reference>
<gene>
    <name evidence="2" type="ORF">ACFQ1S_21985</name>
</gene>
<keyword evidence="3" id="KW-1185">Reference proteome</keyword>
<evidence type="ECO:0000313" key="2">
    <source>
        <dbReference type="EMBL" id="MFD1048016.1"/>
    </source>
</evidence>
<organism evidence="2 3">
    <name type="scientific">Kibdelosporangium lantanae</name>
    <dbReference type="NCBI Taxonomy" id="1497396"/>
    <lineage>
        <taxon>Bacteria</taxon>
        <taxon>Bacillati</taxon>
        <taxon>Actinomycetota</taxon>
        <taxon>Actinomycetes</taxon>
        <taxon>Pseudonocardiales</taxon>
        <taxon>Pseudonocardiaceae</taxon>
        <taxon>Kibdelosporangium</taxon>
    </lineage>
</organism>
<evidence type="ECO:0000256" key="1">
    <source>
        <dbReference type="SAM" id="MobiDB-lite"/>
    </source>
</evidence>
<proteinExistence type="predicted"/>
<evidence type="ECO:0000313" key="3">
    <source>
        <dbReference type="Proteomes" id="UP001597045"/>
    </source>
</evidence>
<dbReference type="EMBL" id="JBHTIS010001359">
    <property type="protein sequence ID" value="MFD1048016.1"/>
    <property type="molecule type" value="Genomic_DNA"/>
</dbReference>
<name>A0ABW3MB54_9PSEU</name>
<dbReference type="Proteomes" id="UP001597045">
    <property type="component" value="Unassembled WGS sequence"/>
</dbReference>
<feature type="region of interest" description="Disordered" evidence="1">
    <location>
        <begin position="1"/>
        <end position="23"/>
    </location>
</feature>
<protein>
    <submittedName>
        <fullName evidence="2">Uncharacterized protein</fullName>
    </submittedName>
</protein>
<comment type="caution">
    <text evidence="2">The sequence shown here is derived from an EMBL/GenBank/DDBJ whole genome shotgun (WGS) entry which is preliminary data.</text>
</comment>
<accession>A0ABW3MB54</accession>